<evidence type="ECO:0000313" key="3">
    <source>
        <dbReference type="RefSeq" id="XP_050936565.1"/>
    </source>
</evidence>
<keyword evidence="1" id="KW-1133">Transmembrane helix</keyword>
<dbReference type="GeneID" id="103498252"/>
<dbReference type="PANTHER" id="PTHR21348:SF2">
    <property type="entry name" value="SULFIREDOXIN-1"/>
    <property type="match status" value="1"/>
</dbReference>
<proteinExistence type="predicted"/>
<gene>
    <name evidence="3" type="primary">LOC103498252</name>
</gene>
<dbReference type="RefSeq" id="XP_050936565.1">
    <property type="nucleotide sequence ID" value="XM_051080608.1"/>
</dbReference>
<dbReference type="Gene3D" id="3.90.1530.10">
    <property type="entry name" value="Conserved hypothetical protein from pyrococcus furiosus pfu- 392566-001, ParB domain"/>
    <property type="match status" value="1"/>
</dbReference>
<dbReference type="PANTHER" id="PTHR21348">
    <property type="match status" value="1"/>
</dbReference>
<organism evidence="2 3">
    <name type="scientific">Cucumis melo</name>
    <name type="common">Muskmelon</name>
    <dbReference type="NCBI Taxonomy" id="3656"/>
    <lineage>
        <taxon>Eukaryota</taxon>
        <taxon>Viridiplantae</taxon>
        <taxon>Streptophyta</taxon>
        <taxon>Embryophyta</taxon>
        <taxon>Tracheophyta</taxon>
        <taxon>Spermatophyta</taxon>
        <taxon>Magnoliopsida</taxon>
        <taxon>eudicotyledons</taxon>
        <taxon>Gunneridae</taxon>
        <taxon>Pentapetalae</taxon>
        <taxon>rosids</taxon>
        <taxon>fabids</taxon>
        <taxon>Cucurbitales</taxon>
        <taxon>Cucurbitaceae</taxon>
        <taxon>Benincaseae</taxon>
        <taxon>Cucumis</taxon>
    </lineage>
</organism>
<keyword evidence="1" id="KW-0812">Transmembrane</keyword>
<dbReference type="InterPro" id="IPR036086">
    <property type="entry name" value="ParB/Sulfiredoxin_sf"/>
</dbReference>
<keyword evidence="1" id="KW-0472">Membrane</keyword>
<protein>
    <submittedName>
        <fullName evidence="3">Sulfiredoxin, chloroplastic/mitochondrial isoform X1</fullName>
    </submittedName>
</protein>
<reference evidence="3" key="1">
    <citation type="submission" date="2025-08" db="UniProtKB">
        <authorList>
            <consortium name="RefSeq"/>
        </authorList>
    </citation>
    <scope>IDENTIFICATION</scope>
    <source>
        <tissue evidence="3">Stem</tissue>
    </source>
</reference>
<dbReference type="SUPFAM" id="SSF110849">
    <property type="entry name" value="ParB/Sulfiredoxin"/>
    <property type="match status" value="1"/>
</dbReference>
<evidence type="ECO:0000313" key="2">
    <source>
        <dbReference type="Proteomes" id="UP001652600"/>
    </source>
</evidence>
<dbReference type="InterPro" id="IPR016692">
    <property type="entry name" value="Sulfiredoxin"/>
</dbReference>
<keyword evidence="2" id="KW-1185">Reference proteome</keyword>
<sequence>MMANLFILKFPSFSSSLRTVSASASSNGALPLSAGSGNGSGPMILELPLEKIRRPLMRTRANDPDKVKELMDSIQEIGLQVPFSTVLFEQLVSIKKMVSIWLWLKLLMYLKLMEFIMVSLVVIAMKLINVWGFLQSAAKFVVELKKH</sequence>
<dbReference type="Proteomes" id="UP001652600">
    <property type="component" value="Chromosome 12"/>
</dbReference>
<evidence type="ECO:0000256" key="1">
    <source>
        <dbReference type="SAM" id="Phobius"/>
    </source>
</evidence>
<feature type="transmembrane region" description="Helical" evidence="1">
    <location>
        <begin position="115"/>
        <end position="134"/>
    </location>
</feature>
<accession>A0ABM3KFJ9</accession>
<name>A0ABM3KFJ9_CUCME</name>